<gene>
    <name evidence="2" type="ORF">C8D88_102779</name>
</gene>
<reference evidence="2 3" key="1">
    <citation type="submission" date="2018-05" db="EMBL/GenBank/DDBJ databases">
        <title>Genomic Encyclopedia of Type Strains, Phase IV (KMG-IV): sequencing the most valuable type-strain genomes for metagenomic binning, comparative biology and taxonomic classification.</title>
        <authorList>
            <person name="Goeker M."/>
        </authorList>
    </citation>
    <scope>NUCLEOTIDE SEQUENCE [LARGE SCALE GENOMIC DNA]</scope>
    <source>
        <strain evidence="2 3">DSM 45480</strain>
    </source>
</reference>
<name>A0A316IQU4_9PSEU</name>
<feature type="region of interest" description="Disordered" evidence="1">
    <location>
        <begin position="212"/>
        <end position="236"/>
    </location>
</feature>
<sequence>MRCLSGAQLERYLLRACSAAENALNISLSGQVHGGVAFEHAVGEQHQPVPRAQVQPLHPALVRDNAETGGRSPARPAPPHRHAAAARSPAMPGRDPAVLFGLSAPCPSGACADEVRRTSCSSMTSTRRNDTSKASNRFARSRDDLDRLHGRCTFGRRQHITGPPPTSASSTCSFILPGARTSPTQLDGGQEGLARSWPPGCAVALARSPSPIAPASRSPTCRASPHTSSSVWNGRI</sequence>
<proteinExistence type="predicted"/>
<dbReference type="EMBL" id="QGHB01000002">
    <property type="protein sequence ID" value="PWK89505.1"/>
    <property type="molecule type" value="Genomic_DNA"/>
</dbReference>
<dbReference type="Proteomes" id="UP000246005">
    <property type="component" value="Unassembled WGS sequence"/>
</dbReference>
<evidence type="ECO:0000256" key="1">
    <source>
        <dbReference type="SAM" id="MobiDB-lite"/>
    </source>
</evidence>
<evidence type="ECO:0000313" key="2">
    <source>
        <dbReference type="EMBL" id="PWK89505.1"/>
    </source>
</evidence>
<comment type="caution">
    <text evidence="2">The sequence shown here is derived from an EMBL/GenBank/DDBJ whole genome shotgun (WGS) entry which is preliminary data.</text>
</comment>
<accession>A0A316IQU4</accession>
<feature type="region of interest" description="Disordered" evidence="1">
    <location>
        <begin position="64"/>
        <end position="92"/>
    </location>
</feature>
<evidence type="ECO:0000313" key="3">
    <source>
        <dbReference type="Proteomes" id="UP000246005"/>
    </source>
</evidence>
<protein>
    <submittedName>
        <fullName evidence="2">Uncharacterized protein</fullName>
    </submittedName>
</protein>
<dbReference type="AlphaFoldDB" id="A0A316IQU4"/>
<organism evidence="2 3">
    <name type="scientific">Lentzea atacamensis</name>
    <dbReference type="NCBI Taxonomy" id="531938"/>
    <lineage>
        <taxon>Bacteria</taxon>
        <taxon>Bacillati</taxon>
        <taxon>Actinomycetota</taxon>
        <taxon>Actinomycetes</taxon>
        <taxon>Pseudonocardiales</taxon>
        <taxon>Pseudonocardiaceae</taxon>
        <taxon>Lentzea</taxon>
    </lineage>
</organism>
<feature type="region of interest" description="Disordered" evidence="1">
    <location>
        <begin position="118"/>
        <end position="138"/>
    </location>
</feature>
<feature type="compositionally biased region" description="Polar residues" evidence="1">
    <location>
        <begin position="225"/>
        <end position="236"/>
    </location>
</feature>